<feature type="region of interest" description="Disordered" evidence="1">
    <location>
        <begin position="449"/>
        <end position="480"/>
    </location>
</feature>
<evidence type="ECO:0000259" key="2">
    <source>
        <dbReference type="Pfam" id="PF18111"/>
    </source>
</evidence>
<dbReference type="Proteomes" id="UP001153620">
    <property type="component" value="Chromosome 1"/>
</dbReference>
<dbReference type="InterPro" id="IPR041091">
    <property type="entry name" value="RPGRIP1_C"/>
</dbReference>
<feature type="compositionally biased region" description="Polar residues" evidence="1">
    <location>
        <begin position="123"/>
        <end position="151"/>
    </location>
</feature>
<dbReference type="InterPro" id="IPR031139">
    <property type="entry name" value="RPGRIP1_fam"/>
</dbReference>
<feature type="compositionally biased region" description="Basic and acidic residues" evidence="1">
    <location>
        <begin position="152"/>
        <end position="163"/>
    </location>
</feature>
<reference evidence="3" key="2">
    <citation type="submission" date="2022-10" db="EMBL/GenBank/DDBJ databases">
        <authorList>
            <consortium name="ENA_rothamsted_submissions"/>
            <consortium name="culmorum"/>
            <person name="King R."/>
        </authorList>
    </citation>
    <scope>NUCLEOTIDE SEQUENCE</scope>
</reference>
<dbReference type="AlphaFoldDB" id="A0A9N9RPH6"/>
<sequence length="858" mass="99576">MDYRLQSPYCSGFKVPIQQKGLIMQHLIVRKLTRRELEDKYLRLIDENYDLKRENNVQKEKIKILTTKLLRLSKENSRYKSREFLFMDENNEILEAEEFFRGRNNRPASSSAIPRKSIDENLRNSTPNLSKFKSELSLQETMSRSHSNNKSSDVKNADSNKTRDMQDEIERLTEELNKLQEISELEKETNAQYEIQISELKDKLNGKKMQMELETSVEIAELNRKIKELQIELREMETRYKKKLDENIAENERLTETIEKERNKVKRYEAQSHDLEASQKMVEELMEQISSLEKDKAEIAMQYEKYATIADEVVNYKKSMSEMADTLNLRERELEKEREDRASIEHSQEELLRKMKDLQKENDVLVVKLEGLKSENDSLINKNKKLEDRMKYLESENIHQLQQINETLKLPTPTIRDPEMMPSCSDEVLIIYDIDEQVIRQTSLEMISPEKSPTSTLDSRRKSSTSNLTIPPVIINDDKRPASSEKDLKVIPKIVEPTTSEASKQTEEHCTSTINSQDVQTIPRDSPDKQAFAEMFSQSVSKEDGDDEFDPKTFSIDQHKERKTAQQTKIETSIERAKDILLSDILGTNKSTKLSMMKRVRLSVDTKMISPMYTPRISSLSNNSGQEHLKLNLSDYKPTLKATQKKSDNESLEEYIHRSTSSRNSTSSQKSVPQLVLDHIDNEKIWLKHNTHTIEIEIIKLELCENSALLDDNNANFLYVEYSFMNYKGYLLETQSLPKPKKSRDSTAYNMIRKFDINAQNKDFKHFKAMVDKKTNTPIKFLIVSEPIDAENDDDDGGNCDEVGFACIKLNKVIEQSKSNTENIVADCFSIAYPHELIAYLHIKITGIDVLKKLSMLK</sequence>
<dbReference type="Gene3D" id="2.60.40.150">
    <property type="entry name" value="C2 domain"/>
    <property type="match status" value="1"/>
</dbReference>
<reference evidence="3" key="1">
    <citation type="submission" date="2022-01" db="EMBL/GenBank/DDBJ databases">
        <authorList>
            <person name="King R."/>
        </authorList>
    </citation>
    <scope>NUCLEOTIDE SEQUENCE</scope>
</reference>
<keyword evidence="4" id="KW-1185">Reference proteome</keyword>
<feature type="domain" description="RPGRIP1 C-terminal" evidence="2">
    <location>
        <begin position="691"/>
        <end position="853"/>
    </location>
</feature>
<proteinExistence type="predicted"/>
<name>A0A9N9RPH6_9DIPT</name>
<dbReference type="OrthoDB" id="2133912at2759"/>
<feature type="compositionally biased region" description="Polar residues" evidence="1">
    <location>
        <begin position="511"/>
        <end position="520"/>
    </location>
</feature>
<feature type="region of interest" description="Disordered" evidence="1">
    <location>
        <begin position="640"/>
        <end position="671"/>
    </location>
</feature>
<feature type="region of interest" description="Disordered" evidence="1">
    <location>
        <begin position="539"/>
        <end position="569"/>
    </location>
</feature>
<evidence type="ECO:0000313" key="4">
    <source>
        <dbReference type="Proteomes" id="UP001153620"/>
    </source>
</evidence>
<feature type="region of interest" description="Disordered" evidence="1">
    <location>
        <begin position="498"/>
        <end position="524"/>
    </location>
</feature>
<accession>A0A9N9RPH6</accession>
<evidence type="ECO:0000256" key="1">
    <source>
        <dbReference type="SAM" id="MobiDB-lite"/>
    </source>
</evidence>
<feature type="compositionally biased region" description="Low complexity" evidence="1">
    <location>
        <begin position="658"/>
        <end position="668"/>
    </location>
</feature>
<dbReference type="PANTHER" id="PTHR14240">
    <property type="entry name" value="RETINITIS PIGMENTOSA GTPASE REGULATOR-INTERACTING PROTEIN"/>
    <property type="match status" value="1"/>
</dbReference>
<protein>
    <recommendedName>
        <fullName evidence="2">RPGRIP1 C-terminal domain-containing protein</fullName>
    </recommendedName>
</protein>
<dbReference type="EMBL" id="OU895877">
    <property type="protein sequence ID" value="CAG9800693.1"/>
    <property type="molecule type" value="Genomic_DNA"/>
</dbReference>
<dbReference type="InterPro" id="IPR035892">
    <property type="entry name" value="C2_domain_sf"/>
</dbReference>
<gene>
    <name evidence="3" type="ORF">CHIRRI_LOCUS3632</name>
</gene>
<feature type="region of interest" description="Disordered" evidence="1">
    <location>
        <begin position="104"/>
        <end position="163"/>
    </location>
</feature>
<evidence type="ECO:0000313" key="3">
    <source>
        <dbReference type="EMBL" id="CAG9800693.1"/>
    </source>
</evidence>
<organism evidence="3 4">
    <name type="scientific">Chironomus riparius</name>
    <dbReference type="NCBI Taxonomy" id="315576"/>
    <lineage>
        <taxon>Eukaryota</taxon>
        <taxon>Metazoa</taxon>
        <taxon>Ecdysozoa</taxon>
        <taxon>Arthropoda</taxon>
        <taxon>Hexapoda</taxon>
        <taxon>Insecta</taxon>
        <taxon>Pterygota</taxon>
        <taxon>Neoptera</taxon>
        <taxon>Endopterygota</taxon>
        <taxon>Diptera</taxon>
        <taxon>Nematocera</taxon>
        <taxon>Chironomoidea</taxon>
        <taxon>Chironomidae</taxon>
        <taxon>Chironominae</taxon>
        <taxon>Chironomus</taxon>
    </lineage>
</organism>
<dbReference type="Pfam" id="PF18111">
    <property type="entry name" value="RPGR1_C"/>
    <property type="match status" value="1"/>
</dbReference>
<feature type="compositionally biased region" description="Basic and acidic residues" evidence="1">
    <location>
        <begin position="645"/>
        <end position="657"/>
    </location>
</feature>